<organism evidence="1 2">
    <name type="scientific">Caudoviricetes sp. vir249</name>
    <dbReference type="NCBI Taxonomy" id="3068355"/>
    <lineage>
        <taxon>Viruses</taxon>
        <taxon>Duplodnaviria</taxon>
        <taxon>Heunggongvirae</taxon>
        <taxon>Uroviricota</taxon>
        <taxon>Caudoviricetes</taxon>
    </lineage>
</organism>
<gene>
    <name evidence="1" type="ORF">vir249_00036</name>
</gene>
<evidence type="ECO:0000313" key="1">
    <source>
        <dbReference type="EMBL" id="DBA35481.1"/>
    </source>
</evidence>
<dbReference type="GeneID" id="300198866"/>
<dbReference type="EMBL" id="BK063678">
    <property type="protein sequence ID" value="DBA35481.1"/>
    <property type="molecule type" value="Genomic_DNA"/>
</dbReference>
<accession>A0AA87CCJ2</accession>
<reference evidence="1 2" key="1">
    <citation type="journal article" date="2023" name="Nat. Microbiol.">
        <title>A compendium of viruses from methanogenic archaea reveals their diversity and adaptations to the gut environment.</title>
        <authorList>
            <person name="Medvedeva S."/>
            <person name="Borrel G."/>
            <person name="Krupovic M."/>
            <person name="Gribaldo S."/>
        </authorList>
    </citation>
    <scope>NUCLEOTIDE SEQUENCE [LARGE SCALE GENOMIC DNA]</scope>
</reference>
<protein>
    <submittedName>
        <fullName evidence="1">Uncharacterized protein</fullName>
    </submittedName>
</protein>
<name>A0AA87CCJ2_9CAUD</name>
<proteinExistence type="predicted"/>
<dbReference type="RefSeq" id="YP_013605261.1">
    <property type="nucleotide sequence ID" value="NC_133254.1"/>
</dbReference>
<evidence type="ECO:0000313" key="2">
    <source>
        <dbReference type="Proteomes" id="UP001303695"/>
    </source>
</evidence>
<sequence>MIVECSRRPDGWIPVIGNEEEICEFLLKQNYYENYSIDKDENNFDFEVNRELWEGEYFNNYDGYFVKLDDDGSITVSNGQPSFKDYVAMEFNLTDDFDWVKWLLKDPNITSLMPNISTKKWVIKPMSFQVQEGSILIFDKNSKHLHNVLDRTSVTIDDVLLGNGYAVHGNSINQEIYTLQKRLQKPMSLEEGMSIISRIRSLKNSKNREG</sequence>
<dbReference type="Proteomes" id="UP001303695">
    <property type="component" value="Segment"/>
</dbReference>
<keyword evidence="2" id="KW-1185">Reference proteome</keyword>